<protein>
    <recommendedName>
        <fullName evidence="4">RNA 2-O ribose methyltransferase substrate binding domain-containing protein</fullName>
    </recommendedName>
</protein>
<evidence type="ECO:0000256" key="2">
    <source>
        <dbReference type="ARBA" id="ARBA00022679"/>
    </source>
</evidence>
<keyword evidence="2" id="KW-0808">Transferase</keyword>
<dbReference type="SUPFAM" id="SSF75217">
    <property type="entry name" value="alpha/beta knot"/>
    <property type="match status" value="1"/>
</dbReference>
<sequence length="257" mass="26764">MGNRPDGPLKGLGGDQVEGRQSVRELLLAGTRRTREVLMAGDLDPAPILDDIIDLADEARVTIREVSRSKFESVARTDAPQGVLALAQPLIEHELEDLLRPDASGRDPFLLLLDGVTDPGNLGAILRSAECAGVTGVVLPRHRAAGVTAAATKSAAGAIEHLRMTRVPGLPKALGRLAEAGVWSVGLDVGGDTAIHNLAVADQPVALVLGAEGSGLSRLVRERCDTIAHIPLAGVLGSLNVSAAAAVALFEVARHRR</sequence>
<keyword evidence="3" id="KW-0812">Transmembrane</keyword>
<dbReference type="Gene3D" id="3.30.1330.30">
    <property type="match status" value="1"/>
</dbReference>
<organism evidence="5">
    <name type="scientific">marine metagenome</name>
    <dbReference type="NCBI Taxonomy" id="408172"/>
    <lineage>
        <taxon>unclassified sequences</taxon>
        <taxon>metagenomes</taxon>
        <taxon>ecological metagenomes</taxon>
    </lineage>
</organism>
<dbReference type="PANTHER" id="PTHR46429:SF1">
    <property type="entry name" value="23S RRNA (GUANOSINE-2'-O-)-METHYLTRANSFERASE RLMB"/>
    <property type="match status" value="1"/>
</dbReference>
<keyword evidence="1" id="KW-0489">Methyltransferase</keyword>
<accession>A0A381P5W0</accession>
<reference evidence="5" key="1">
    <citation type="submission" date="2018-05" db="EMBL/GenBank/DDBJ databases">
        <authorList>
            <person name="Lanie J.A."/>
            <person name="Ng W.-L."/>
            <person name="Kazmierczak K.M."/>
            <person name="Andrzejewski T.M."/>
            <person name="Davidsen T.M."/>
            <person name="Wayne K.J."/>
            <person name="Tettelin H."/>
            <person name="Glass J.I."/>
            <person name="Rusch D."/>
            <person name="Podicherti R."/>
            <person name="Tsui H.-C.T."/>
            <person name="Winkler M.E."/>
        </authorList>
    </citation>
    <scope>NUCLEOTIDE SEQUENCE</scope>
</reference>
<dbReference type="InterPro" id="IPR029028">
    <property type="entry name" value="Alpha/beta_knot_MTases"/>
</dbReference>
<dbReference type="GO" id="GO:0006396">
    <property type="term" value="P:RNA processing"/>
    <property type="evidence" value="ECO:0007669"/>
    <property type="project" value="InterPro"/>
</dbReference>
<evidence type="ECO:0000256" key="3">
    <source>
        <dbReference type="SAM" id="Phobius"/>
    </source>
</evidence>
<dbReference type="InterPro" id="IPR029064">
    <property type="entry name" value="Ribosomal_eL30-like_sf"/>
</dbReference>
<dbReference type="EMBL" id="UINC01000856">
    <property type="protein sequence ID" value="SUZ62240.1"/>
    <property type="molecule type" value="Genomic_DNA"/>
</dbReference>
<dbReference type="Gene3D" id="3.40.1280.10">
    <property type="match status" value="1"/>
</dbReference>
<dbReference type="SUPFAM" id="SSF55315">
    <property type="entry name" value="L30e-like"/>
    <property type="match status" value="1"/>
</dbReference>
<dbReference type="GO" id="GO:0032259">
    <property type="term" value="P:methylation"/>
    <property type="evidence" value="ECO:0007669"/>
    <property type="project" value="UniProtKB-KW"/>
</dbReference>
<dbReference type="InterPro" id="IPR001537">
    <property type="entry name" value="SpoU_MeTrfase"/>
</dbReference>
<dbReference type="GO" id="GO:0008173">
    <property type="term" value="F:RNA methyltransferase activity"/>
    <property type="evidence" value="ECO:0007669"/>
    <property type="project" value="InterPro"/>
</dbReference>
<dbReference type="PANTHER" id="PTHR46429">
    <property type="entry name" value="23S RRNA (GUANOSINE-2'-O-)-METHYLTRANSFERASE RLMB"/>
    <property type="match status" value="1"/>
</dbReference>
<dbReference type="GO" id="GO:0003723">
    <property type="term" value="F:RNA binding"/>
    <property type="evidence" value="ECO:0007669"/>
    <property type="project" value="InterPro"/>
</dbReference>
<dbReference type="NCBIfam" id="TIGR00186">
    <property type="entry name" value="rRNA_methyl_3"/>
    <property type="match status" value="1"/>
</dbReference>
<dbReference type="AlphaFoldDB" id="A0A381P5W0"/>
<dbReference type="GO" id="GO:0005829">
    <property type="term" value="C:cytosol"/>
    <property type="evidence" value="ECO:0007669"/>
    <property type="project" value="TreeGrafter"/>
</dbReference>
<dbReference type="InterPro" id="IPR004441">
    <property type="entry name" value="rRNA_MeTrfase_TrmH"/>
</dbReference>
<feature type="domain" description="RNA 2-O ribose methyltransferase substrate binding" evidence="4">
    <location>
        <begin position="16"/>
        <end position="93"/>
    </location>
</feature>
<dbReference type="InterPro" id="IPR013123">
    <property type="entry name" value="SpoU_subst-bd"/>
</dbReference>
<name>A0A381P5W0_9ZZZZ</name>
<evidence type="ECO:0000259" key="4">
    <source>
        <dbReference type="SMART" id="SM00967"/>
    </source>
</evidence>
<dbReference type="InterPro" id="IPR029026">
    <property type="entry name" value="tRNA_m1G_MTases_N"/>
</dbReference>
<dbReference type="Pfam" id="PF08032">
    <property type="entry name" value="SpoU_sub_bind"/>
    <property type="match status" value="1"/>
</dbReference>
<keyword evidence="3" id="KW-0472">Membrane</keyword>
<keyword evidence="3" id="KW-1133">Transmembrane helix</keyword>
<dbReference type="SMART" id="SM00967">
    <property type="entry name" value="SpoU_sub_bind"/>
    <property type="match status" value="1"/>
</dbReference>
<feature type="transmembrane region" description="Helical" evidence="3">
    <location>
        <begin position="227"/>
        <end position="250"/>
    </location>
</feature>
<dbReference type="CDD" id="cd18103">
    <property type="entry name" value="SpoU-like_RlmB"/>
    <property type="match status" value="1"/>
</dbReference>
<evidence type="ECO:0000313" key="5">
    <source>
        <dbReference type="EMBL" id="SUZ62240.1"/>
    </source>
</evidence>
<evidence type="ECO:0000256" key="1">
    <source>
        <dbReference type="ARBA" id="ARBA00022603"/>
    </source>
</evidence>
<dbReference type="Pfam" id="PF00588">
    <property type="entry name" value="SpoU_methylase"/>
    <property type="match status" value="1"/>
</dbReference>
<gene>
    <name evidence="5" type="ORF">METZ01_LOCUS15094</name>
</gene>
<proteinExistence type="predicted"/>